<protein>
    <submittedName>
        <fullName evidence="2">Uncharacterized protein</fullName>
    </submittedName>
</protein>
<evidence type="ECO:0000313" key="2">
    <source>
        <dbReference type="EMBL" id="GBM67206.1"/>
    </source>
</evidence>
<dbReference type="Proteomes" id="UP000499080">
    <property type="component" value="Unassembled WGS sequence"/>
</dbReference>
<evidence type="ECO:0000256" key="1">
    <source>
        <dbReference type="SAM" id="MobiDB-lite"/>
    </source>
</evidence>
<name>A0A4Y2HPA2_ARAVE</name>
<proteinExistence type="predicted"/>
<dbReference type="EMBL" id="BGPR01002069">
    <property type="protein sequence ID" value="GBM67206.1"/>
    <property type="molecule type" value="Genomic_DNA"/>
</dbReference>
<accession>A0A4Y2HPA2</accession>
<evidence type="ECO:0000313" key="3">
    <source>
        <dbReference type="Proteomes" id="UP000499080"/>
    </source>
</evidence>
<feature type="region of interest" description="Disordered" evidence="1">
    <location>
        <begin position="51"/>
        <end position="73"/>
    </location>
</feature>
<dbReference type="AlphaFoldDB" id="A0A4Y2HPA2"/>
<reference evidence="2 3" key="1">
    <citation type="journal article" date="2019" name="Sci. Rep.">
        <title>Orb-weaving spider Araneus ventricosus genome elucidates the spidroin gene catalogue.</title>
        <authorList>
            <person name="Kono N."/>
            <person name="Nakamura H."/>
            <person name="Ohtoshi R."/>
            <person name="Moran D.A.P."/>
            <person name="Shinohara A."/>
            <person name="Yoshida Y."/>
            <person name="Fujiwara M."/>
            <person name="Mori M."/>
            <person name="Tomita M."/>
            <person name="Arakawa K."/>
        </authorList>
    </citation>
    <scope>NUCLEOTIDE SEQUENCE [LARGE SCALE GENOMIC DNA]</scope>
</reference>
<comment type="caution">
    <text evidence="2">The sequence shown here is derived from an EMBL/GenBank/DDBJ whole genome shotgun (WGS) entry which is preliminary data.</text>
</comment>
<gene>
    <name evidence="2" type="ORF">AVEN_160802_1</name>
</gene>
<feature type="compositionally biased region" description="Acidic residues" evidence="1">
    <location>
        <begin position="63"/>
        <end position="73"/>
    </location>
</feature>
<keyword evidence="3" id="KW-1185">Reference proteome</keyword>
<sequence>MLVIHLRLDLTILEVCTFVSEEEVLAWMEVDHLVPATHFLGDDKIIEHAMGKSPFPLHHKEEREDEDGDDTRT</sequence>
<organism evidence="2 3">
    <name type="scientific">Araneus ventricosus</name>
    <name type="common">Orbweaver spider</name>
    <name type="synonym">Epeira ventricosa</name>
    <dbReference type="NCBI Taxonomy" id="182803"/>
    <lineage>
        <taxon>Eukaryota</taxon>
        <taxon>Metazoa</taxon>
        <taxon>Ecdysozoa</taxon>
        <taxon>Arthropoda</taxon>
        <taxon>Chelicerata</taxon>
        <taxon>Arachnida</taxon>
        <taxon>Araneae</taxon>
        <taxon>Araneomorphae</taxon>
        <taxon>Entelegynae</taxon>
        <taxon>Araneoidea</taxon>
        <taxon>Araneidae</taxon>
        <taxon>Araneus</taxon>
    </lineage>
</organism>